<dbReference type="PANTHER" id="PTHR16453">
    <property type="entry name" value="WD40 DOMAIN-CONTAINING PROTEIN MIO FAMILY MEMBER"/>
    <property type="match status" value="1"/>
</dbReference>
<evidence type="ECO:0000256" key="1">
    <source>
        <dbReference type="ARBA" id="ARBA00022574"/>
    </source>
</evidence>
<dbReference type="Pfam" id="PF21719">
    <property type="entry name" value="MIOS_a-sol"/>
    <property type="match status" value="1"/>
</dbReference>
<evidence type="ECO:0000256" key="2">
    <source>
        <dbReference type="ARBA" id="ARBA00022737"/>
    </source>
</evidence>
<gene>
    <name evidence="5" type="ORF">Ciccas_001643</name>
</gene>
<dbReference type="Pfam" id="PF17034">
    <property type="entry name" value="zinc_ribbon_16"/>
    <property type="match status" value="1"/>
</dbReference>
<sequence>MHHITASQVIDWQPYLPKLVSHFLKSHANQIALGLVKSNLGEPVISVWDQLKDLPNEIPDPISSANKLNLDLKSQDKTILHSSFHFRYNEFTTSFLWLSKDSFVVGLLNKYLKVYTLADPEKPTQVIPTRAVYGLTLDPNDPNRLASFFEVHFQITHKWGKDQCITWNHGPAWISLSTQSLSSSCSKTLTHLVNNNLELSNFYDNAESEMAPSESTFVENLSENFTNHLLAMRTIQSNDIASIMKHRVAKGYGLGVAEQGSFFSGLEQCVHNQCIGILSILDGSGEMFYKELDAHRHTTSTQASFGDSYPPLSLQLYSGSRRNLYNNEQYVRAAALSIFNLDFDRALKSLKLKATTSTGDSEIELICLALVGYANSEENYLWEDNVHKFISKLTERSDQESNYLMAIFQFLTALSADSLDRILYNAKLCIYDRVALACLYLNDEKLLNRTGDVQTVSIAGLHSSLVFCASIQEVAKKHTGRATDPISAVRGIKESVVKSRANVNRSCNQQITFDPLMVLKLGGIRLAHWVQCYRDLLNQWEMFYDRADFDIQYQTRHLGKLCKEGFTFNEDAGAQKDSLNSSTSAEFNSLNTLKGSCLLAGTTPISKENEQESDHKLGQSSTTFKSTVCQSCKTPLPRCSVCLLHLNTFQNTSSNYSAMDTGALRRRLADTRARINLAEQQTGNPFGNWFVWCQACRHGGHAGHIADWFYSVEQQKLFGGSSVSIQCPVNGCSCRCASLDSKWLELVQEQQKQLYVNQDPQQQRKLDIDDTPFTEEQDLKSCINLENKRIDLETLFCYDQTILKT</sequence>
<dbReference type="Proteomes" id="UP001626550">
    <property type="component" value="Unassembled WGS sequence"/>
</dbReference>
<dbReference type="InterPro" id="IPR037593">
    <property type="entry name" value="MIOS/Sea4"/>
</dbReference>
<keyword evidence="2" id="KW-0677">Repeat</keyword>
<accession>A0ABD2QJF2</accession>
<organism evidence="5 6">
    <name type="scientific">Cichlidogyrus casuarinus</name>
    <dbReference type="NCBI Taxonomy" id="1844966"/>
    <lineage>
        <taxon>Eukaryota</taxon>
        <taxon>Metazoa</taxon>
        <taxon>Spiralia</taxon>
        <taxon>Lophotrochozoa</taxon>
        <taxon>Platyhelminthes</taxon>
        <taxon>Monogenea</taxon>
        <taxon>Monopisthocotylea</taxon>
        <taxon>Dactylogyridea</taxon>
        <taxon>Ancyrocephalidae</taxon>
        <taxon>Cichlidogyrus</taxon>
    </lineage>
</organism>
<dbReference type="InterPro" id="IPR031488">
    <property type="entry name" value="Zn_ribbon_mio"/>
</dbReference>
<dbReference type="AlphaFoldDB" id="A0ABD2QJF2"/>
<evidence type="ECO:0000313" key="6">
    <source>
        <dbReference type="Proteomes" id="UP001626550"/>
    </source>
</evidence>
<keyword evidence="6" id="KW-1185">Reference proteome</keyword>
<dbReference type="EMBL" id="JBJKFK010000111">
    <property type="protein sequence ID" value="KAL3319675.1"/>
    <property type="molecule type" value="Genomic_DNA"/>
</dbReference>
<evidence type="ECO:0000313" key="5">
    <source>
        <dbReference type="EMBL" id="KAL3319675.1"/>
    </source>
</evidence>
<feature type="domain" description="MIOS-like alpha-solenoid" evidence="4">
    <location>
        <begin position="323"/>
        <end position="440"/>
    </location>
</feature>
<proteinExistence type="predicted"/>
<dbReference type="CDD" id="cd16691">
    <property type="entry name" value="mRING-H2-C3H3C2_Mio"/>
    <property type="match status" value="1"/>
</dbReference>
<dbReference type="PANTHER" id="PTHR16453:SF9">
    <property type="entry name" value="GATOR COMPLEX PROTEIN MIOS"/>
    <property type="match status" value="1"/>
</dbReference>
<name>A0ABD2QJF2_9PLAT</name>
<evidence type="ECO:0000259" key="4">
    <source>
        <dbReference type="Pfam" id="PF21719"/>
    </source>
</evidence>
<comment type="caution">
    <text evidence="5">The sequence shown here is derived from an EMBL/GenBank/DDBJ whole genome shotgun (WGS) entry which is preliminary data.</text>
</comment>
<reference evidence="5 6" key="1">
    <citation type="submission" date="2024-11" db="EMBL/GenBank/DDBJ databases">
        <title>Adaptive evolution of stress response genes in parasites aligns with host niche diversity.</title>
        <authorList>
            <person name="Hahn C."/>
            <person name="Resl P."/>
        </authorList>
    </citation>
    <scope>NUCLEOTIDE SEQUENCE [LARGE SCALE GENOMIC DNA]</scope>
    <source>
        <strain evidence="5">EGGRZ-B1_66</strain>
        <tissue evidence="5">Body</tissue>
    </source>
</reference>
<evidence type="ECO:0000259" key="3">
    <source>
        <dbReference type="Pfam" id="PF17034"/>
    </source>
</evidence>
<dbReference type="InterPro" id="IPR049092">
    <property type="entry name" value="MIOS_a-sol"/>
</dbReference>
<protein>
    <recommendedName>
        <fullName evidence="7">WD repeat protein mio zinc-ribbon like domain-containing protein</fullName>
    </recommendedName>
</protein>
<evidence type="ECO:0008006" key="7">
    <source>
        <dbReference type="Google" id="ProtNLM"/>
    </source>
</evidence>
<keyword evidence="1" id="KW-0853">WD repeat</keyword>
<feature type="domain" description="GATOR2 complex protein MIO zinc-ribbon like" evidence="3">
    <location>
        <begin position="620"/>
        <end position="737"/>
    </location>
</feature>